<keyword evidence="3" id="KW-0813">Transport</keyword>
<dbReference type="FunFam" id="1.20.1510.10:FF:000006">
    <property type="entry name" value="Divalent cation efflux transporter"/>
    <property type="match status" value="1"/>
</dbReference>
<evidence type="ECO:0000256" key="3">
    <source>
        <dbReference type="ARBA" id="ARBA00022448"/>
    </source>
</evidence>
<keyword evidence="6 7" id="KW-0472">Membrane</keyword>
<protein>
    <submittedName>
        <fullName evidence="10">Transporter</fullName>
    </submittedName>
</protein>
<dbReference type="Pfam" id="PF16916">
    <property type="entry name" value="ZT_dimer"/>
    <property type="match status" value="1"/>
</dbReference>
<evidence type="ECO:0000313" key="11">
    <source>
        <dbReference type="Proteomes" id="UP000191200"/>
    </source>
</evidence>
<dbReference type="SUPFAM" id="SSF160240">
    <property type="entry name" value="Cation efflux protein cytoplasmic domain-like"/>
    <property type="match status" value="1"/>
</dbReference>
<dbReference type="InterPro" id="IPR002524">
    <property type="entry name" value="Cation_efflux"/>
</dbReference>
<dbReference type="OrthoDB" id="9806522at2"/>
<dbReference type="GO" id="GO:0016020">
    <property type="term" value="C:membrane"/>
    <property type="evidence" value="ECO:0007669"/>
    <property type="project" value="UniProtKB-SubCell"/>
</dbReference>
<feature type="transmembrane region" description="Helical" evidence="7">
    <location>
        <begin position="14"/>
        <end position="34"/>
    </location>
</feature>
<dbReference type="PANTHER" id="PTHR43840:SF50">
    <property type="entry name" value="MANGANESE EFFLUX SYSTEM PROTEIN MNES"/>
    <property type="match status" value="1"/>
</dbReference>
<proteinExistence type="inferred from homology"/>
<evidence type="ECO:0000256" key="6">
    <source>
        <dbReference type="ARBA" id="ARBA00023136"/>
    </source>
</evidence>
<dbReference type="InterPro" id="IPR027469">
    <property type="entry name" value="Cation_efflux_TMD_sf"/>
</dbReference>
<keyword evidence="4 7" id="KW-0812">Transmembrane</keyword>
<feature type="transmembrane region" description="Helical" evidence="7">
    <location>
        <begin position="83"/>
        <end position="106"/>
    </location>
</feature>
<dbReference type="InterPro" id="IPR036837">
    <property type="entry name" value="Cation_efflux_CTD_sf"/>
</dbReference>
<dbReference type="Gene3D" id="1.20.1510.10">
    <property type="entry name" value="Cation efflux protein transmembrane domain"/>
    <property type="match status" value="1"/>
</dbReference>
<evidence type="ECO:0000256" key="7">
    <source>
        <dbReference type="SAM" id="Phobius"/>
    </source>
</evidence>
<dbReference type="AlphaFoldDB" id="A0A1J0A6V7"/>
<dbReference type="GO" id="GO:0008324">
    <property type="term" value="F:monoatomic cation transmembrane transporter activity"/>
    <property type="evidence" value="ECO:0007669"/>
    <property type="project" value="InterPro"/>
</dbReference>
<feature type="transmembrane region" description="Helical" evidence="7">
    <location>
        <begin position="46"/>
        <end position="62"/>
    </location>
</feature>
<dbReference type="RefSeq" id="WP_071457243.1">
    <property type="nucleotide sequence ID" value="NZ_CP017267.1"/>
</dbReference>
<dbReference type="InterPro" id="IPR050291">
    <property type="entry name" value="CDF_Transporter"/>
</dbReference>
<dbReference type="EMBL" id="CP017267">
    <property type="protein sequence ID" value="APB31649.1"/>
    <property type="molecule type" value="Genomic_DNA"/>
</dbReference>
<reference evidence="10 11" key="1">
    <citation type="submission" date="2016-09" db="EMBL/GenBank/DDBJ databases">
        <title>Vagococcus teuberi sp. nov., isolated from the Malian artisanal sour milk fene.</title>
        <authorList>
            <person name="Wullschleger S."/>
            <person name="Seifert C."/>
            <person name="Baumgartner S."/>
            <person name="Lacroix C."/>
            <person name="Bonfoh B."/>
            <person name="Stevens M.J."/>
            <person name="Meile L."/>
        </authorList>
    </citation>
    <scope>NUCLEOTIDE SEQUENCE [LARGE SCALE GENOMIC DNA]</scope>
    <source>
        <strain evidence="10 11">DSM 21459</strain>
    </source>
</reference>
<keyword evidence="11" id="KW-1185">Reference proteome</keyword>
<evidence type="ECO:0000256" key="2">
    <source>
        <dbReference type="ARBA" id="ARBA00008114"/>
    </source>
</evidence>
<dbReference type="PANTHER" id="PTHR43840">
    <property type="entry name" value="MITOCHONDRIAL METAL TRANSPORTER 1-RELATED"/>
    <property type="match status" value="1"/>
</dbReference>
<evidence type="ECO:0000256" key="5">
    <source>
        <dbReference type="ARBA" id="ARBA00022989"/>
    </source>
</evidence>
<dbReference type="Gene3D" id="3.30.70.1350">
    <property type="entry name" value="Cation efflux protein, cytoplasmic domain"/>
    <property type="match status" value="1"/>
</dbReference>
<dbReference type="InterPro" id="IPR027470">
    <property type="entry name" value="Cation_efflux_CTD"/>
</dbReference>
<gene>
    <name evidence="10" type="ORF">BHY08_07310</name>
</gene>
<evidence type="ECO:0000313" key="10">
    <source>
        <dbReference type="EMBL" id="APB31649.1"/>
    </source>
</evidence>
<evidence type="ECO:0000256" key="1">
    <source>
        <dbReference type="ARBA" id="ARBA00004141"/>
    </source>
</evidence>
<accession>A0A1J0A6V7</accession>
<feature type="domain" description="Cation efflux protein cytoplasmic" evidence="9">
    <location>
        <begin position="218"/>
        <end position="288"/>
    </location>
</feature>
<dbReference type="Proteomes" id="UP000191200">
    <property type="component" value="Chromosome"/>
</dbReference>
<feature type="transmembrane region" description="Helical" evidence="7">
    <location>
        <begin position="118"/>
        <end position="136"/>
    </location>
</feature>
<organism evidence="10 11">
    <name type="scientific">Vagococcus teuberi</name>
    <dbReference type="NCBI Taxonomy" id="519472"/>
    <lineage>
        <taxon>Bacteria</taxon>
        <taxon>Bacillati</taxon>
        <taxon>Bacillota</taxon>
        <taxon>Bacilli</taxon>
        <taxon>Lactobacillales</taxon>
        <taxon>Enterococcaceae</taxon>
        <taxon>Vagococcus</taxon>
    </lineage>
</organism>
<evidence type="ECO:0000259" key="8">
    <source>
        <dbReference type="Pfam" id="PF01545"/>
    </source>
</evidence>
<dbReference type="STRING" id="519472.BHY08_07310"/>
<sequence>MTKRINEIKQAEKGAIISIFAYIFLAIIKLAAGYYGQSQALSADGLNNFTDMIASIAVLIGLKLSRKPADNEHRYGHWKAENVASLLTSLIMFAVGVQVVMDGVHSVIDKQMEQPSQLAAYVGLFSAVIMYGVYLINKKIAQKNNSQALHAVAKDNLSDMLTSIGTSVAVFAASFKLGWLDTLTAIIIGCIILKTAFEIFKESTFYLSDGFDKDLLALYKDDILKMDGIMDVVSIRARSLGANVFLDVVVSMNPNLTVEKSHHLVDNLESDLKEKYEIFDIDVHVEPFYPSK</sequence>
<evidence type="ECO:0000259" key="9">
    <source>
        <dbReference type="Pfam" id="PF16916"/>
    </source>
</evidence>
<evidence type="ECO:0000256" key="4">
    <source>
        <dbReference type="ARBA" id="ARBA00022692"/>
    </source>
</evidence>
<keyword evidence="5 7" id="KW-1133">Transmembrane helix</keyword>
<name>A0A1J0A6V7_9ENTE</name>
<dbReference type="InterPro" id="IPR058533">
    <property type="entry name" value="Cation_efflux_TM"/>
</dbReference>
<comment type="similarity">
    <text evidence="2">Belongs to the cation diffusion facilitator (CDF) transporter (TC 2.A.4) family.</text>
</comment>
<feature type="domain" description="Cation efflux protein transmembrane" evidence="8">
    <location>
        <begin position="16"/>
        <end position="207"/>
    </location>
</feature>
<dbReference type="SUPFAM" id="SSF161111">
    <property type="entry name" value="Cation efflux protein transmembrane domain-like"/>
    <property type="match status" value="1"/>
</dbReference>
<dbReference type="NCBIfam" id="TIGR01297">
    <property type="entry name" value="CDF"/>
    <property type="match status" value="1"/>
</dbReference>
<dbReference type="Pfam" id="PF01545">
    <property type="entry name" value="Cation_efflux"/>
    <property type="match status" value="1"/>
</dbReference>
<comment type="subcellular location">
    <subcellularLocation>
        <location evidence="1">Membrane</location>
        <topology evidence="1">Multi-pass membrane protein</topology>
    </subcellularLocation>
</comment>
<dbReference type="KEGG" id="vte:BHY08_07310"/>